<dbReference type="GeneID" id="20822315"/>
<sequence length="200" mass="21700">MFLPGVARAMSDSGRGGRTREHPEQREYGDIRAVGTAVRGLPVILNVPSPLSFANRRIIVESHEMAKTGPCSSQPQEPLVLQFNLSGTPLLVPASGRVAVESAVWVTVVLCCVVLWVRFVAIHYTCVEGVTVPTCAEIATSACEQSLCSPLRHSQKFGAMTGDDDGTIEASHLPPRIITEYEKNVHVDVNLISLTRDLRP</sequence>
<accession>F8MC33</accession>
<proteinExistence type="predicted"/>
<dbReference type="RefSeq" id="XP_009847680.1">
    <property type="nucleotide sequence ID" value="XM_009849378.1"/>
</dbReference>
<reference evidence="3" key="1">
    <citation type="journal article" date="2011" name="Genetics">
        <title>Massive changes in genome architecture accompany the transition to self-fertility in the filamentous fungus Neurospora tetrasperma.</title>
        <authorList>
            <person name="Ellison C.E."/>
            <person name="Stajich J.E."/>
            <person name="Jacobson D.J."/>
            <person name="Natvig D.O."/>
            <person name="Lapidus A."/>
            <person name="Foster B."/>
            <person name="Aerts A."/>
            <person name="Riley R."/>
            <person name="Lindquist E.A."/>
            <person name="Grigoriev I.V."/>
            <person name="Taylor J.W."/>
        </authorList>
    </citation>
    <scope>NUCLEOTIDE SEQUENCE [LARGE SCALE GENOMIC DNA]</scope>
    <source>
        <strain evidence="3">FGSC 2508 / P0657</strain>
    </source>
</reference>
<name>F8MC33_NEUT8</name>
<evidence type="ECO:0000313" key="2">
    <source>
        <dbReference type="EMBL" id="EGO60387.1"/>
    </source>
</evidence>
<feature type="compositionally biased region" description="Basic and acidic residues" evidence="1">
    <location>
        <begin position="18"/>
        <end position="29"/>
    </location>
</feature>
<organism evidence="2 3">
    <name type="scientific">Neurospora tetrasperma (strain FGSC 2508 / ATCC MYA-4615 / P0657)</name>
    <dbReference type="NCBI Taxonomy" id="510951"/>
    <lineage>
        <taxon>Eukaryota</taxon>
        <taxon>Fungi</taxon>
        <taxon>Dikarya</taxon>
        <taxon>Ascomycota</taxon>
        <taxon>Pezizomycotina</taxon>
        <taxon>Sordariomycetes</taxon>
        <taxon>Sordariomycetidae</taxon>
        <taxon>Sordariales</taxon>
        <taxon>Sordariaceae</taxon>
        <taxon>Neurospora</taxon>
    </lineage>
</organism>
<dbReference type="KEGG" id="nte:NEUTE1DRAFT107022"/>
<gene>
    <name evidence="2" type="ORF">NEUTE1DRAFT_107022</name>
</gene>
<feature type="region of interest" description="Disordered" evidence="1">
    <location>
        <begin position="1"/>
        <end position="29"/>
    </location>
</feature>
<dbReference type="VEuPathDB" id="FungiDB:NEUTE1DRAFT_107022"/>
<keyword evidence="3" id="KW-1185">Reference proteome</keyword>
<dbReference type="Proteomes" id="UP000008065">
    <property type="component" value="Unassembled WGS sequence"/>
</dbReference>
<evidence type="ECO:0000313" key="3">
    <source>
        <dbReference type="Proteomes" id="UP000008065"/>
    </source>
</evidence>
<protein>
    <submittedName>
        <fullName evidence="2">Uncharacterized protein</fullName>
    </submittedName>
</protein>
<dbReference type="HOGENOM" id="CLU_1366600_0_0_1"/>
<dbReference type="EMBL" id="GL891302">
    <property type="protein sequence ID" value="EGO60387.1"/>
    <property type="molecule type" value="Genomic_DNA"/>
</dbReference>
<dbReference type="AlphaFoldDB" id="F8MC33"/>
<evidence type="ECO:0000256" key="1">
    <source>
        <dbReference type="SAM" id="MobiDB-lite"/>
    </source>
</evidence>